<gene>
    <name evidence="7" type="primary">Mo02201</name>
    <name evidence="7" type="ORF">E5Q_02201</name>
</gene>
<comment type="caution">
    <text evidence="7">The sequence shown here is derived from an EMBL/GenBank/DDBJ whole genome shotgun (WGS) entry which is preliminary data.</text>
</comment>
<evidence type="ECO:0000259" key="6">
    <source>
        <dbReference type="PROSITE" id="PS50048"/>
    </source>
</evidence>
<dbReference type="PANTHER" id="PTHR31069:SF32">
    <property type="entry name" value="ARGININE METABOLISM REGULATION PROTEIN II"/>
    <property type="match status" value="1"/>
</dbReference>
<dbReference type="OrthoDB" id="424974at2759"/>
<feature type="compositionally biased region" description="Polar residues" evidence="5">
    <location>
        <begin position="273"/>
        <end position="284"/>
    </location>
</feature>
<evidence type="ECO:0000256" key="5">
    <source>
        <dbReference type="SAM" id="MobiDB-lite"/>
    </source>
</evidence>
<evidence type="ECO:0000256" key="4">
    <source>
        <dbReference type="ARBA" id="ARBA00023242"/>
    </source>
</evidence>
<dbReference type="EMBL" id="BABT02000062">
    <property type="protein sequence ID" value="GAA95546.1"/>
    <property type="molecule type" value="Genomic_DNA"/>
</dbReference>
<dbReference type="CDD" id="cd00067">
    <property type="entry name" value="GAL4"/>
    <property type="match status" value="1"/>
</dbReference>
<feature type="region of interest" description="Disordered" evidence="5">
    <location>
        <begin position="425"/>
        <end position="452"/>
    </location>
</feature>
<dbReference type="GO" id="GO:0000981">
    <property type="term" value="F:DNA-binding transcription factor activity, RNA polymerase II-specific"/>
    <property type="evidence" value="ECO:0007669"/>
    <property type="project" value="InterPro"/>
</dbReference>
<feature type="compositionally biased region" description="Polar residues" evidence="5">
    <location>
        <begin position="23"/>
        <end position="58"/>
    </location>
</feature>
<feature type="region of interest" description="Disordered" evidence="5">
    <location>
        <begin position="230"/>
        <end position="310"/>
    </location>
</feature>
<feature type="compositionally biased region" description="Acidic residues" evidence="5">
    <location>
        <begin position="79"/>
        <end position="103"/>
    </location>
</feature>
<evidence type="ECO:0000256" key="2">
    <source>
        <dbReference type="ARBA" id="ARBA00023125"/>
    </source>
</evidence>
<dbReference type="InterPro" id="IPR050675">
    <property type="entry name" value="OAF3"/>
</dbReference>
<feature type="compositionally biased region" description="Polar residues" evidence="5">
    <location>
        <begin position="440"/>
        <end position="449"/>
    </location>
</feature>
<organism evidence="7 8">
    <name type="scientific">Mixia osmundae (strain CBS 9802 / IAM 14324 / JCM 22182 / KY 12970)</name>
    <dbReference type="NCBI Taxonomy" id="764103"/>
    <lineage>
        <taxon>Eukaryota</taxon>
        <taxon>Fungi</taxon>
        <taxon>Dikarya</taxon>
        <taxon>Basidiomycota</taxon>
        <taxon>Pucciniomycotina</taxon>
        <taxon>Mixiomycetes</taxon>
        <taxon>Mixiales</taxon>
        <taxon>Mixiaceae</taxon>
        <taxon>Mixia</taxon>
    </lineage>
</organism>
<name>G7DY86_MIXOS</name>
<dbReference type="PANTHER" id="PTHR31069">
    <property type="entry name" value="OLEATE-ACTIVATED TRANSCRIPTION FACTOR 1-RELATED"/>
    <property type="match status" value="1"/>
</dbReference>
<evidence type="ECO:0000313" key="7">
    <source>
        <dbReference type="EMBL" id="GAA95546.1"/>
    </source>
</evidence>
<dbReference type="InterPro" id="IPR001138">
    <property type="entry name" value="Zn2Cys6_DnaBD"/>
</dbReference>
<dbReference type="InterPro" id="IPR036864">
    <property type="entry name" value="Zn2-C6_fun-type_DNA-bd_sf"/>
</dbReference>
<feature type="domain" description="Zn(2)-C6 fungal-type" evidence="6">
    <location>
        <begin position="157"/>
        <end position="186"/>
    </location>
</feature>
<sequence>MSAWSSDWRKKERRSVECKSARRSQPSSISTPYNTLYTIMLSSPDGSNSGTALSNIQTCEPRRMSSRKRKSISYRSSDGDGELDTDGEGEYEDDNEEDDDDDSNTIHQRRASQTGSIKRRQSTGHAVNDVDDAYFVDHRNFRASSESKRRRNRKAMSCEGCRKKKTKCDRCLPCASCRARGEPCIWKSAEPQCVATEVAPTQAEHSRLLRVVEHLASRLGLSETELRALERSCSTNKPEGARMDQRRRSGTGASLFDQHHSGTLDLSRGLPKTRSSSCLSNFSDSKAARPSLSPQTSTSPPPYARQMSTSLPSATAGFPLLDLRAQNVIWPDQVKDLGMSRFLTMGQAVPIAPTMLPIAPGGPPFAGSQMSAFDTETIIPPAEPAPFVLPSLIATTMPGYRQSAMFAQVDWSFRTPRDMLTTRDFAGQRPRTPAIKQEPQETLSPSGLSVTAPADSLSPARAFSLEQTHRKSEYNSTGSVLDGSASPFGEIAYFNNDESSGSSMTPGDEPGMLEPMLSAYSFPRL</sequence>
<dbReference type="Gene3D" id="4.10.240.10">
    <property type="entry name" value="Zn(2)-C6 fungal-type DNA-binding domain"/>
    <property type="match status" value="1"/>
</dbReference>
<dbReference type="GO" id="GO:0008270">
    <property type="term" value="F:zinc ion binding"/>
    <property type="evidence" value="ECO:0007669"/>
    <property type="project" value="InterPro"/>
</dbReference>
<dbReference type="HOGENOM" id="CLU_518832_0_0_1"/>
<keyword evidence="4" id="KW-0539">Nucleus</keyword>
<reference evidence="7 8" key="2">
    <citation type="journal article" date="2012" name="Open Biol.">
        <title>Characteristics of nucleosomes and linker DNA regions on the genome of the basidiomycete Mixia osmundae revealed by mono- and dinucleosome mapping.</title>
        <authorList>
            <person name="Nishida H."/>
            <person name="Kondo S."/>
            <person name="Matsumoto T."/>
            <person name="Suzuki Y."/>
            <person name="Yoshikawa H."/>
            <person name="Taylor T.D."/>
            <person name="Sugiyama J."/>
        </authorList>
    </citation>
    <scope>NUCLEOTIDE SEQUENCE [LARGE SCALE GENOMIC DNA]</scope>
    <source>
        <strain evidence="8">CBS 9802 / IAM 14324 / JCM 22182 / KY 12970</strain>
    </source>
</reference>
<proteinExistence type="predicted"/>
<dbReference type="RefSeq" id="XP_014570053.1">
    <property type="nucleotide sequence ID" value="XM_014714567.1"/>
</dbReference>
<keyword evidence="3" id="KW-0804">Transcription</keyword>
<keyword evidence="8" id="KW-1185">Reference proteome</keyword>
<dbReference type="Pfam" id="PF00172">
    <property type="entry name" value="Zn_clus"/>
    <property type="match status" value="1"/>
</dbReference>
<feature type="compositionally biased region" description="Basic and acidic residues" evidence="5">
    <location>
        <begin position="7"/>
        <end position="20"/>
    </location>
</feature>
<evidence type="ECO:0000313" key="8">
    <source>
        <dbReference type="Proteomes" id="UP000009131"/>
    </source>
</evidence>
<feature type="region of interest" description="Disordered" evidence="5">
    <location>
        <begin position="1"/>
        <end position="125"/>
    </location>
</feature>
<accession>G7DY86</accession>
<protein>
    <recommendedName>
        <fullName evidence="6">Zn(2)-C6 fungal-type domain-containing protein</fullName>
    </recommendedName>
</protein>
<keyword evidence="1" id="KW-0805">Transcription regulation</keyword>
<dbReference type="SUPFAM" id="SSF57701">
    <property type="entry name" value="Zn2/Cys6 DNA-binding domain"/>
    <property type="match status" value="1"/>
</dbReference>
<dbReference type="SMART" id="SM00066">
    <property type="entry name" value="GAL4"/>
    <property type="match status" value="1"/>
</dbReference>
<dbReference type="AlphaFoldDB" id="G7DY86"/>
<dbReference type="GO" id="GO:0003677">
    <property type="term" value="F:DNA binding"/>
    <property type="evidence" value="ECO:0007669"/>
    <property type="project" value="UniProtKB-KW"/>
</dbReference>
<evidence type="ECO:0000256" key="1">
    <source>
        <dbReference type="ARBA" id="ARBA00023015"/>
    </source>
</evidence>
<feature type="region of interest" description="Disordered" evidence="5">
    <location>
        <begin position="493"/>
        <end position="525"/>
    </location>
</feature>
<feature type="compositionally biased region" description="Polar residues" evidence="5">
    <location>
        <begin position="496"/>
        <end position="505"/>
    </location>
</feature>
<dbReference type="Proteomes" id="UP000009131">
    <property type="component" value="Unassembled WGS sequence"/>
</dbReference>
<evidence type="ECO:0000256" key="3">
    <source>
        <dbReference type="ARBA" id="ARBA00023163"/>
    </source>
</evidence>
<reference evidence="7 8" key="1">
    <citation type="journal article" date="2011" name="J. Gen. Appl. Microbiol.">
        <title>Draft genome sequencing of the enigmatic basidiomycete Mixia osmundae.</title>
        <authorList>
            <person name="Nishida H."/>
            <person name="Nagatsuka Y."/>
            <person name="Sugiyama J."/>
        </authorList>
    </citation>
    <scope>NUCLEOTIDE SEQUENCE [LARGE SCALE GENOMIC DNA]</scope>
    <source>
        <strain evidence="8">CBS 9802 / IAM 14324 / JCM 22182 / KY 12970</strain>
    </source>
</reference>
<dbReference type="InParanoid" id="G7DY86"/>
<dbReference type="PROSITE" id="PS50048">
    <property type="entry name" value="ZN2_CY6_FUNGAL_2"/>
    <property type="match status" value="1"/>
</dbReference>
<keyword evidence="2" id="KW-0238">DNA-binding</keyword>
<dbReference type="PROSITE" id="PS00463">
    <property type="entry name" value="ZN2_CY6_FUNGAL_1"/>
    <property type="match status" value="1"/>
</dbReference>